<accession>A0ABU1I0F8</accession>
<dbReference type="InterPro" id="IPR000462">
    <property type="entry name" value="CDP-OH_P_trans"/>
</dbReference>
<protein>
    <submittedName>
        <fullName evidence="4">Phosphatidylglycerophosphate synthase</fullName>
    </submittedName>
</protein>
<dbReference type="PROSITE" id="PS00379">
    <property type="entry name" value="CDP_ALCOHOL_P_TRANSF"/>
    <property type="match status" value="1"/>
</dbReference>
<reference evidence="4 5" key="1">
    <citation type="submission" date="2023-08" db="EMBL/GenBank/DDBJ databases">
        <title>Functional and genomic diversity of the sorghum phyllosphere microbiome.</title>
        <authorList>
            <person name="Shade A."/>
        </authorList>
    </citation>
    <scope>NUCLEOTIDE SEQUENCE [LARGE SCALE GENOMIC DNA]</scope>
    <source>
        <strain evidence="4 5">SORGH_AS_0919</strain>
    </source>
</reference>
<evidence type="ECO:0000256" key="2">
    <source>
        <dbReference type="RuleBase" id="RU003750"/>
    </source>
</evidence>
<keyword evidence="3" id="KW-1133">Transmembrane helix</keyword>
<dbReference type="Proteomes" id="UP001260188">
    <property type="component" value="Unassembled WGS sequence"/>
</dbReference>
<feature type="transmembrane region" description="Helical" evidence="3">
    <location>
        <begin position="200"/>
        <end position="219"/>
    </location>
</feature>
<feature type="transmembrane region" description="Helical" evidence="3">
    <location>
        <begin position="174"/>
        <end position="194"/>
    </location>
</feature>
<evidence type="ECO:0000256" key="1">
    <source>
        <dbReference type="ARBA" id="ARBA00022679"/>
    </source>
</evidence>
<evidence type="ECO:0000313" key="4">
    <source>
        <dbReference type="EMBL" id="MDR6167375.1"/>
    </source>
</evidence>
<dbReference type="Gene3D" id="1.20.120.1760">
    <property type="match status" value="1"/>
</dbReference>
<feature type="transmembrane region" description="Helical" evidence="3">
    <location>
        <begin position="137"/>
        <end position="162"/>
    </location>
</feature>
<proteinExistence type="inferred from homology"/>
<sequence length="239" mass="24307">MRFGDAWGSLRQAQKGKRGVSLYSRWVNRPLGRVFAAAAASAGIGPNAVTGVSALATVAGLVVIGAVPATVASGVAASALLVVGFALDAADGQVARLTGASSRAGEWLDHVVDAGKMVGVHAAVLIGFTAGGRSGGAWMLLPLAYALVSVVLFSGLTLYALLAPRSSAAPPPSTLRAVLLLPADYGVLAVAFVLWGTPEVFVIVYAALLLATAGVTVLLTRKWFRSLSAPIDAVSPRTF</sequence>
<gene>
    <name evidence="4" type="ORF">QE367_001579</name>
</gene>
<name>A0ABU1I0F8_9MICO</name>
<dbReference type="InterPro" id="IPR043130">
    <property type="entry name" value="CDP-OH_PTrfase_TM_dom"/>
</dbReference>
<evidence type="ECO:0000313" key="5">
    <source>
        <dbReference type="Proteomes" id="UP001260188"/>
    </source>
</evidence>
<dbReference type="EMBL" id="JAVIZA010000001">
    <property type="protein sequence ID" value="MDR6167375.1"/>
    <property type="molecule type" value="Genomic_DNA"/>
</dbReference>
<keyword evidence="1 2" id="KW-0808">Transferase</keyword>
<feature type="transmembrane region" description="Helical" evidence="3">
    <location>
        <begin position="34"/>
        <end position="64"/>
    </location>
</feature>
<keyword evidence="3" id="KW-0812">Transmembrane</keyword>
<evidence type="ECO:0000256" key="3">
    <source>
        <dbReference type="SAM" id="Phobius"/>
    </source>
</evidence>
<dbReference type="Pfam" id="PF01066">
    <property type="entry name" value="CDP-OH_P_transf"/>
    <property type="match status" value="1"/>
</dbReference>
<feature type="transmembrane region" description="Helical" evidence="3">
    <location>
        <begin position="70"/>
        <end position="90"/>
    </location>
</feature>
<keyword evidence="3" id="KW-0472">Membrane</keyword>
<dbReference type="RefSeq" id="WP_181405537.1">
    <property type="nucleotide sequence ID" value="NZ_JAVIZA010000001.1"/>
</dbReference>
<keyword evidence="5" id="KW-1185">Reference proteome</keyword>
<comment type="similarity">
    <text evidence="2">Belongs to the CDP-alcohol phosphatidyltransferase class-I family.</text>
</comment>
<comment type="caution">
    <text evidence="4">The sequence shown here is derived from an EMBL/GenBank/DDBJ whole genome shotgun (WGS) entry which is preliminary data.</text>
</comment>
<dbReference type="InterPro" id="IPR048254">
    <property type="entry name" value="CDP_ALCOHOL_P_TRANSF_CS"/>
</dbReference>
<organism evidence="4 5">
    <name type="scientific">Microbacterium paludicola</name>
    <dbReference type="NCBI Taxonomy" id="300019"/>
    <lineage>
        <taxon>Bacteria</taxon>
        <taxon>Bacillati</taxon>
        <taxon>Actinomycetota</taxon>
        <taxon>Actinomycetes</taxon>
        <taxon>Micrococcales</taxon>
        <taxon>Microbacteriaceae</taxon>
        <taxon>Microbacterium</taxon>
    </lineage>
</organism>